<feature type="domain" description="HTH myb-type" evidence="3">
    <location>
        <begin position="60"/>
        <end position="119"/>
    </location>
</feature>
<sequence>MESYDGSMRNDEALDNSSTSTECYSPESSDDNSELSYKLLKISETEQKQIPGNPKTTKITPDINKGKKQLKRWTAQEDAYLLELFNQLGNDWEKIAEKMPGRAASGVKNRFYWICKSSLPAQTVHKLKQSTMLQKMYKAPKNNSELFRKINNYIREECLVYNFLDLDKPTGYTELVYKLKMTPTDLENHAKMQILVEKAHQLYVSCEKAKENLASLQGSYLKQNDDCTNLYKD</sequence>
<dbReference type="EMBL" id="MPUH01000302">
    <property type="protein sequence ID" value="OMJ83476.1"/>
    <property type="molecule type" value="Genomic_DNA"/>
</dbReference>
<dbReference type="InterPro" id="IPR009057">
    <property type="entry name" value="Homeodomain-like_sf"/>
</dbReference>
<evidence type="ECO:0000259" key="2">
    <source>
        <dbReference type="PROSITE" id="PS50090"/>
    </source>
</evidence>
<dbReference type="InterPro" id="IPR001005">
    <property type="entry name" value="SANT/Myb"/>
</dbReference>
<comment type="caution">
    <text evidence="4">The sequence shown here is derived from an EMBL/GenBank/DDBJ whole genome shotgun (WGS) entry which is preliminary data.</text>
</comment>
<dbReference type="AlphaFoldDB" id="A0A1R2C394"/>
<keyword evidence="5" id="KW-1185">Reference proteome</keyword>
<dbReference type="InterPro" id="IPR017930">
    <property type="entry name" value="Myb_dom"/>
</dbReference>
<name>A0A1R2C394_9CILI</name>
<feature type="compositionally biased region" description="Polar residues" evidence="1">
    <location>
        <begin position="15"/>
        <end position="27"/>
    </location>
</feature>
<evidence type="ECO:0000313" key="4">
    <source>
        <dbReference type="EMBL" id="OMJ83476.1"/>
    </source>
</evidence>
<gene>
    <name evidence="4" type="ORF">SteCoe_15578</name>
</gene>
<dbReference type="SMART" id="SM00717">
    <property type="entry name" value="SANT"/>
    <property type="match status" value="1"/>
</dbReference>
<dbReference type="SUPFAM" id="SSF46689">
    <property type="entry name" value="Homeodomain-like"/>
    <property type="match status" value="1"/>
</dbReference>
<evidence type="ECO:0000313" key="5">
    <source>
        <dbReference type="Proteomes" id="UP000187209"/>
    </source>
</evidence>
<protein>
    <submittedName>
        <fullName evidence="4">Uncharacterized protein</fullName>
    </submittedName>
</protein>
<reference evidence="4 5" key="1">
    <citation type="submission" date="2016-11" db="EMBL/GenBank/DDBJ databases">
        <title>The macronuclear genome of Stentor coeruleus: a giant cell with tiny introns.</title>
        <authorList>
            <person name="Slabodnick M."/>
            <person name="Ruby J.G."/>
            <person name="Reiff S.B."/>
            <person name="Swart E.C."/>
            <person name="Gosai S."/>
            <person name="Prabakaran S."/>
            <person name="Witkowska E."/>
            <person name="Larue G.E."/>
            <person name="Fisher S."/>
            <person name="Freeman R.M."/>
            <person name="Gunawardena J."/>
            <person name="Chu W."/>
            <person name="Stover N.A."/>
            <person name="Gregory B.D."/>
            <person name="Nowacki M."/>
            <person name="Derisi J."/>
            <person name="Roy S.W."/>
            <person name="Marshall W.F."/>
            <person name="Sood P."/>
        </authorList>
    </citation>
    <scope>NUCLEOTIDE SEQUENCE [LARGE SCALE GENOMIC DNA]</scope>
    <source>
        <strain evidence="4">WM001</strain>
    </source>
</reference>
<accession>A0A1R2C394</accession>
<evidence type="ECO:0000256" key="1">
    <source>
        <dbReference type="SAM" id="MobiDB-lite"/>
    </source>
</evidence>
<dbReference type="PROSITE" id="PS51294">
    <property type="entry name" value="HTH_MYB"/>
    <property type="match status" value="1"/>
</dbReference>
<dbReference type="CDD" id="cd00167">
    <property type="entry name" value="SANT"/>
    <property type="match status" value="1"/>
</dbReference>
<organism evidence="4 5">
    <name type="scientific">Stentor coeruleus</name>
    <dbReference type="NCBI Taxonomy" id="5963"/>
    <lineage>
        <taxon>Eukaryota</taxon>
        <taxon>Sar</taxon>
        <taxon>Alveolata</taxon>
        <taxon>Ciliophora</taxon>
        <taxon>Postciliodesmatophora</taxon>
        <taxon>Heterotrichea</taxon>
        <taxon>Heterotrichida</taxon>
        <taxon>Stentoridae</taxon>
        <taxon>Stentor</taxon>
    </lineage>
</organism>
<dbReference type="Gene3D" id="1.10.10.60">
    <property type="entry name" value="Homeodomain-like"/>
    <property type="match status" value="1"/>
</dbReference>
<dbReference type="Proteomes" id="UP000187209">
    <property type="component" value="Unassembled WGS sequence"/>
</dbReference>
<dbReference type="PROSITE" id="PS50090">
    <property type="entry name" value="MYB_LIKE"/>
    <property type="match status" value="1"/>
</dbReference>
<feature type="domain" description="Myb-like" evidence="2">
    <location>
        <begin position="65"/>
        <end position="111"/>
    </location>
</feature>
<feature type="region of interest" description="Disordered" evidence="1">
    <location>
        <begin position="1"/>
        <end position="35"/>
    </location>
</feature>
<proteinExistence type="predicted"/>
<dbReference type="OrthoDB" id="2143914at2759"/>
<evidence type="ECO:0000259" key="3">
    <source>
        <dbReference type="PROSITE" id="PS51294"/>
    </source>
</evidence>
<dbReference type="Pfam" id="PF00249">
    <property type="entry name" value="Myb_DNA-binding"/>
    <property type="match status" value="1"/>
</dbReference>